<dbReference type="SUPFAM" id="SSF54593">
    <property type="entry name" value="Glyoxalase/Bleomycin resistance protein/Dihydroxybiphenyl dioxygenase"/>
    <property type="match status" value="1"/>
</dbReference>
<reference evidence="3" key="3">
    <citation type="submission" date="2019-12" db="EMBL/GenBank/DDBJ databases">
        <title>Complete and Draft Genome Sequences of New Strains and Members of Some Known Species of the Genus Rathayibacter isolated from Plants.</title>
        <authorList>
            <person name="Tarlachkov S.V."/>
            <person name="Starodumova I.P."/>
            <person name="Dorofeeva L.V."/>
            <person name="Prisyazhnaya N.V."/>
            <person name="Leyn S.A."/>
            <person name="Zlamal J.E."/>
            <person name="Elane M.L."/>
            <person name="Osterman A.L."/>
            <person name="Nadler S.A."/>
            <person name="Subbotin S.A."/>
            <person name="Evtushenko L.I."/>
        </authorList>
    </citation>
    <scope>NUCLEOTIDE SEQUENCE</scope>
    <source>
        <strain evidence="3">VKM Ac-2761</strain>
    </source>
</reference>
<name>A0A166I8L7_9MICO</name>
<evidence type="ECO:0000259" key="1">
    <source>
        <dbReference type="PROSITE" id="PS51819"/>
    </source>
</evidence>
<proteinExistence type="predicted"/>
<accession>A0A166I8L7</accession>
<dbReference type="InterPro" id="IPR029068">
    <property type="entry name" value="Glyas_Bleomycin-R_OHBP_Dase"/>
</dbReference>
<dbReference type="EMBL" id="CP047186">
    <property type="protein sequence ID" value="QHC54865.1"/>
    <property type="molecule type" value="Genomic_DNA"/>
</dbReference>
<dbReference type="OrthoDB" id="5296884at2"/>
<organism evidence="2 4">
    <name type="scientific">Rathayibacter tanaceti</name>
    <dbReference type="NCBI Taxonomy" id="1671680"/>
    <lineage>
        <taxon>Bacteria</taxon>
        <taxon>Bacillati</taxon>
        <taxon>Actinomycetota</taxon>
        <taxon>Actinomycetes</taxon>
        <taxon>Micrococcales</taxon>
        <taxon>Microbacteriaceae</taxon>
        <taxon>Rathayibacter</taxon>
    </lineage>
</organism>
<keyword evidence="4" id="KW-1185">Reference proteome</keyword>
<dbReference type="Proteomes" id="UP000076717">
    <property type="component" value="Unassembled WGS sequence"/>
</dbReference>
<reference evidence="5" key="2">
    <citation type="submission" date="2019-12" db="EMBL/GenBank/DDBJ databases">
        <title>Complete and draft genome sequences of new strains and members of some known species of the genus Rathayibacter isolated from plants.</title>
        <authorList>
            <person name="Tarlachkov S.V."/>
            <person name="Starodumova I.P."/>
            <person name="Dorofeeva L.V."/>
            <person name="Prisyazhnaya N.V."/>
            <person name="Leyn S."/>
            <person name="Zlamal J."/>
            <person name="Elan M."/>
            <person name="Osterman A.L."/>
            <person name="Nadler S."/>
            <person name="Subbotin S.A."/>
            <person name="Evtushenko L.I."/>
        </authorList>
    </citation>
    <scope>NUCLEOTIDE SEQUENCE [LARGE SCALE GENOMIC DNA]</scope>
    <source>
        <strain evidence="5">VKM Ac-2761</strain>
    </source>
</reference>
<protein>
    <submittedName>
        <fullName evidence="3">Glyoxalase</fullName>
    </submittedName>
</protein>
<dbReference type="InterPro" id="IPR037523">
    <property type="entry name" value="VOC_core"/>
</dbReference>
<dbReference type="PATRIC" id="fig|1671680.3.peg.1104"/>
<dbReference type="RefSeq" id="WP_068209304.1">
    <property type="nucleotide sequence ID" value="NZ_CP047186.1"/>
</dbReference>
<gene>
    <name evidence="2" type="ORF">ACH61_01051</name>
    <name evidence="3" type="ORF">GSU10_03875</name>
</gene>
<dbReference type="Gene3D" id="3.10.180.10">
    <property type="entry name" value="2,3-Dihydroxybiphenyl 1,2-Dioxygenase, domain 1"/>
    <property type="match status" value="1"/>
</dbReference>
<evidence type="ECO:0000313" key="3">
    <source>
        <dbReference type="EMBL" id="QHC54865.1"/>
    </source>
</evidence>
<dbReference type="EMBL" id="LIIN01000025">
    <property type="protein sequence ID" value="KZX21796.1"/>
    <property type="molecule type" value="Genomic_DNA"/>
</dbReference>
<evidence type="ECO:0000313" key="4">
    <source>
        <dbReference type="Proteomes" id="UP000076717"/>
    </source>
</evidence>
<feature type="domain" description="VOC" evidence="1">
    <location>
        <begin position="3"/>
        <end position="128"/>
    </location>
</feature>
<dbReference type="KEGG" id="rte:GSU10_03875"/>
<evidence type="ECO:0000313" key="5">
    <source>
        <dbReference type="Proteomes" id="UP000465031"/>
    </source>
</evidence>
<sequence>MPGLHHIEVWVADLEEALAEWGRLLPLLGFEPAGEWPSGRSWAAGGASVTITVPPALSDPVHDRRRPGMNHLAFRGGPAEQVDAIMARAQEFGWRPLYHERYPHAGGPLHYAGWLENSAGYKCEIVAD</sequence>
<reference evidence="2 4" key="1">
    <citation type="submission" date="2015-08" db="EMBL/GenBank/DDBJ databases">
        <title>Draft Genome Sequence of Rathayibacter sp. Strain VKM Ac-2596 Isolated from Leaf Gall Induced by Plant-Parasitic Nematodes.</title>
        <authorList>
            <person name="Vasilenko O.V."/>
            <person name="Starodumova I.P."/>
            <person name="Tarlachkov S.V."/>
            <person name="Dorofeeva L.V."/>
            <person name="Evtushenko L.I."/>
        </authorList>
    </citation>
    <scope>NUCLEOTIDE SEQUENCE [LARGE SCALE GENOMIC DNA]</scope>
    <source>
        <strain evidence="2 4">VKM Ac-2596</strain>
    </source>
</reference>
<dbReference type="AlphaFoldDB" id="A0A166I8L7"/>
<dbReference type="PROSITE" id="PS51819">
    <property type="entry name" value="VOC"/>
    <property type="match status" value="1"/>
</dbReference>
<evidence type="ECO:0000313" key="2">
    <source>
        <dbReference type="EMBL" id="KZX21796.1"/>
    </source>
</evidence>
<dbReference type="Proteomes" id="UP000465031">
    <property type="component" value="Chromosome"/>
</dbReference>
<dbReference type="Pfam" id="PF13669">
    <property type="entry name" value="Glyoxalase_4"/>
    <property type="match status" value="1"/>
</dbReference>